<name>A0ABY4H8M4_9BACI</name>
<reference evidence="3" key="1">
    <citation type="submission" date="2022-04" db="EMBL/GenBank/DDBJ databases">
        <title>Halobacillus sp. isolated from saltern.</title>
        <authorList>
            <person name="Won M."/>
            <person name="Lee C.-M."/>
            <person name="Woen H.-Y."/>
            <person name="Kwon S.-W."/>
        </authorList>
    </citation>
    <scope>NUCLEOTIDE SEQUENCE</scope>
    <source>
        <strain evidence="3">SSHM10-5</strain>
    </source>
</reference>
<dbReference type="InterPro" id="IPR003346">
    <property type="entry name" value="Transposase_20"/>
</dbReference>
<dbReference type="PANTHER" id="PTHR33055:SF13">
    <property type="entry name" value="TRANSPOSASE"/>
    <property type="match status" value="1"/>
</dbReference>
<organism evidence="3 4">
    <name type="scientific">Halobacillus amylolyticus</name>
    <dbReference type="NCBI Taxonomy" id="2932259"/>
    <lineage>
        <taxon>Bacteria</taxon>
        <taxon>Bacillati</taxon>
        <taxon>Bacillota</taxon>
        <taxon>Bacilli</taxon>
        <taxon>Bacillales</taxon>
        <taxon>Bacillaceae</taxon>
        <taxon>Halobacillus</taxon>
    </lineage>
</organism>
<protein>
    <submittedName>
        <fullName evidence="3">IS110 family transposase</fullName>
    </submittedName>
</protein>
<accession>A0ABY4H8M4</accession>
<proteinExistence type="predicted"/>
<evidence type="ECO:0000313" key="3">
    <source>
        <dbReference type="EMBL" id="UOR11231.1"/>
    </source>
</evidence>
<dbReference type="PANTHER" id="PTHR33055">
    <property type="entry name" value="TRANSPOSASE FOR INSERTION SEQUENCE ELEMENT IS1111A"/>
    <property type="match status" value="1"/>
</dbReference>
<sequence length="425" mass="49342">MNHNRNERINQITEESLVIGIDIAKKTHYACALDDRGRELQGPIGFKQSLEGFEDFRKQLNEWLRRHEKSSVLIGFEPTGHYWMNLASFLMESNIPFVVVNPMHVKKSKEFDDNLQTKNDKKDSRLISKLMVGGNFSYPRIPEGVEAELRNGSSMRWKLKEEHARLKNQMTRWLDQYFPEFKTVIKGFGQLACAILKHTPLPEDLLHQEVEELALIYREKADIRSPAKSTIRKMKRTAEASIGLTEGIEMARFEIATLVDQFLLVERRLQDINIRLEELATQLEEYEYLVSIPGIGKNTVIDLIAETGSLKQYNHPRQLIKLAGLTLRENSSGKHQGQKKISKRGRKRLRNLLYRAILPLLQNNSIFQELYQYYITRSINPLKKKEAMVVLCGKLLKIFFGLSNHQVHFNEDRMKQDLHCLKQAA</sequence>
<evidence type="ECO:0000313" key="4">
    <source>
        <dbReference type="Proteomes" id="UP000830326"/>
    </source>
</evidence>
<feature type="domain" description="Transposase IS116/IS110/IS902 C-terminal" evidence="2">
    <location>
        <begin position="287"/>
        <end position="372"/>
    </location>
</feature>
<dbReference type="RefSeq" id="WP_245031045.1">
    <property type="nucleotide sequence ID" value="NZ_CP095075.1"/>
</dbReference>
<dbReference type="EMBL" id="CP095075">
    <property type="protein sequence ID" value="UOR11231.1"/>
    <property type="molecule type" value="Genomic_DNA"/>
</dbReference>
<gene>
    <name evidence="3" type="ORF">MUO15_16755</name>
</gene>
<dbReference type="Pfam" id="PF02371">
    <property type="entry name" value="Transposase_20"/>
    <property type="match status" value="1"/>
</dbReference>
<evidence type="ECO:0000259" key="2">
    <source>
        <dbReference type="Pfam" id="PF02371"/>
    </source>
</evidence>
<keyword evidence="4" id="KW-1185">Reference proteome</keyword>
<dbReference type="Pfam" id="PF01548">
    <property type="entry name" value="DEDD_Tnp_IS110"/>
    <property type="match status" value="1"/>
</dbReference>
<dbReference type="NCBIfam" id="NF033542">
    <property type="entry name" value="transpos_IS110"/>
    <property type="match status" value="1"/>
</dbReference>
<evidence type="ECO:0000259" key="1">
    <source>
        <dbReference type="Pfam" id="PF01548"/>
    </source>
</evidence>
<dbReference type="Proteomes" id="UP000830326">
    <property type="component" value="Chromosome"/>
</dbReference>
<dbReference type="InterPro" id="IPR047650">
    <property type="entry name" value="Transpos_IS110"/>
</dbReference>
<dbReference type="InterPro" id="IPR002525">
    <property type="entry name" value="Transp_IS110-like_N"/>
</dbReference>
<feature type="domain" description="Transposase IS110-like N-terminal" evidence="1">
    <location>
        <begin position="19"/>
        <end position="179"/>
    </location>
</feature>